<dbReference type="STRING" id="44933.SAMN05660971_01356"/>
<dbReference type="NCBIfam" id="NF033611">
    <property type="entry name" value="SAVED"/>
    <property type="match status" value="1"/>
</dbReference>
<dbReference type="Pfam" id="PF18145">
    <property type="entry name" value="SAVED"/>
    <property type="match status" value="1"/>
</dbReference>
<sequence length="529" mass="59271">MPQASDSFLNNTVSPGNFDDQSLALWLDDCLEQQHRVLYVHAGYLCKVVDLEESCTALYPADPGPNSKGSLKKLVGKKLLFSFEVSSETLSNARIANSEWAYAPVERKSCVDTLIATRDGLLGKAKGRGPEISARTAQKVWADAAGRCMFQGCSKDLSEIPLWTKAARVGYLAHIVASDPEGPRGNQKDSHRLANNPDNIMLMCDEHHRLIDSFAPEQFTSEILDEMRKSHRDMARNYLNSLAFPPTKAITLHANLGGVPTYFHDSELIEAIVAMRRAMLPGVIHYVRRKSQRDDRHLPEFWHQYLREHEHQIRQLVSGFDSSSGSVTENLAVFPLHHIPTLVLAGRIMGEAQAIQIFQYDRHRKTWTWNPQVEAHSRDTFIVDSLSPNHAKEVLITLELTAHVDEKALPADLKTSVDNGHLPWIRVTTSNIGINCIGHPDDLDQFAEAARKAIMHAQDVMRVQKVHLIAVSPASTVFRFGQMLQAGHHPEYIVYDRAGRDYDFTPALSITGHHVSATDGQKTHTIDLR</sequence>
<organism evidence="2 3">
    <name type="scientific">Halomonas cupida</name>
    <dbReference type="NCBI Taxonomy" id="44933"/>
    <lineage>
        <taxon>Bacteria</taxon>
        <taxon>Pseudomonadati</taxon>
        <taxon>Pseudomonadota</taxon>
        <taxon>Gammaproteobacteria</taxon>
        <taxon>Oceanospirillales</taxon>
        <taxon>Halomonadaceae</taxon>
        <taxon>Halomonas</taxon>
    </lineage>
</organism>
<gene>
    <name evidence="2" type="ORF">SAMN05660971_01356</name>
</gene>
<evidence type="ECO:0000259" key="1">
    <source>
        <dbReference type="Pfam" id="PF18145"/>
    </source>
</evidence>
<proteinExistence type="predicted"/>
<dbReference type="EMBL" id="FRCA01000003">
    <property type="protein sequence ID" value="SHL79422.1"/>
    <property type="molecule type" value="Genomic_DNA"/>
</dbReference>
<dbReference type="InterPro" id="IPR040836">
    <property type="entry name" value="SAVED"/>
</dbReference>
<protein>
    <recommendedName>
        <fullName evidence="1">SMODS-associated and fused to various effectors domain-containing protein</fullName>
    </recommendedName>
</protein>
<reference evidence="2 3" key="1">
    <citation type="submission" date="2016-11" db="EMBL/GenBank/DDBJ databases">
        <authorList>
            <person name="Jaros S."/>
            <person name="Januszkiewicz K."/>
            <person name="Wedrychowicz H."/>
        </authorList>
    </citation>
    <scope>NUCLEOTIDE SEQUENCE [LARGE SCALE GENOMIC DNA]</scope>
    <source>
        <strain evidence="2 3">DSM 4740</strain>
    </source>
</reference>
<evidence type="ECO:0000313" key="3">
    <source>
        <dbReference type="Proteomes" id="UP000184123"/>
    </source>
</evidence>
<dbReference type="AlphaFoldDB" id="A0A1M7DIX2"/>
<dbReference type="RefSeq" id="WP_073434279.1">
    <property type="nucleotide sequence ID" value="NZ_BJXU01000034.1"/>
</dbReference>
<evidence type="ECO:0000313" key="2">
    <source>
        <dbReference type="EMBL" id="SHL79422.1"/>
    </source>
</evidence>
<accession>A0A1M7DIX2</accession>
<feature type="domain" description="SMODS-associated and fused to various effectors" evidence="1">
    <location>
        <begin position="328"/>
        <end position="510"/>
    </location>
</feature>
<name>A0A1M7DIX2_9GAMM</name>
<dbReference type="Proteomes" id="UP000184123">
    <property type="component" value="Unassembled WGS sequence"/>
</dbReference>
<dbReference type="OrthoDB" id="9052589at2"/>